<gene>
    <name evidence="1" type="ORF">Q604_UNBC06986G0002</name>
</gene>
<accession>W1Y9I1</accession>
<comment type="caution">
    <text evidence="1">The sequence shown here is derived from an EMBL/GenBank/DDBJ whole genome shotgun (WGS) entry which is preliminary data.</text>
</comment>
<dbReference type="PROSITE" id="PS51257">
    <property type="entry name" value="PROKAR_LIPOPROTEIN"/>
    <property type="match status" value="1"/>
</dbReference>
<dbReference type="EMBL" id="AZMM01006986">
    <property type="protein sequence ID" value="ETJ39031.1"/>
    <property type="molecule type" value="Genomic_DNA"/>
</dbReference>
<protein>
    <recommendedName>
        <fullName evidence="2">DUF5050 domain-containing protein</fullName>
    </recommendedName>
</protein>
<reference evidence="1" key="1">
    <citation type="submission" date="2013-12" db="EMBL/GenBank/DDBJ databases">
        <title>A Varibaculum cambriense genome reconstructed from a premature infant gut community with otherwise low bacterial novelty that shifts toward anaerobic metabolism during the third week of life.</title>
        <authorList>
            <person name="Brown C.T."/>
            <person name="Sharon I."/>
            <person name="Thomas B.C."/>
            <person name="Castelle C.J."/>
            <person name="Morowitz M.J."/>
            <person name="Banfield J.F."/>
        </authorList>
    </citation>
    <scope>NUCLEOTIDE SEQUENCE</scope>
</reference>
<dbReference type="AlphaFoldDB" id="W1Y9I1"/>
<sequence>MKNKSIIIMTILSLVLVVGCCYYQQYTMNCNYDMPVSECPAMVTNSNVKDGDYMYYCVYESIYKVNVHTKKSSLVYKSDKLYWYYNLDVKDGWIYGTAKTVEGTDIESPYIFRVRTNGKDAELFTKGINPIIYKGSIYYQKLDFPEEDEEYYCKSLGIHKMSLSGKNDVCINDSEYISQFTIYNSNIYYIDVDYTGNRDYYEEYYSLKSMDMNGDSQKTIFEGEKDSIINGLVAYSDDIYFNQDDCIYKIKIGSSEKKLVLQYSSIMQISDSYMYYIDMLEDEGVFIMNLNDKTRTCLMEVAYGVEELQISNGYIIYSDGYESADENERAPYNMAKYFCKLDGKDRVLLKGYVRT</sequence>
<proteinExistence type="predicted"/>
<name>W1Y9I1_9ZZZZ</name>
<dbReference type="SUPFAM" id="SSF63825">
    <property type="entry name" value="YWTD domain"/>
    <property type="match status" value="1"/>
</dbReference>
<organism evidence="1">
    <name type="scientific">human gut metagenome</name>
    <dbReference type="NCBI Taxonomy" id="408170"/>
    <lineage>
        <taxon>unclassified sequences</taxon>
        <taxon>metagenomes</taxon>
        <taxon>organismal metagenomes</taxon>
    </lineage>
</organism>
<evidence type="ECO:0008006" key="2">
    <source>
        <dbReference type="Google" id="ProtNLM"/>
    </source>
</evidence>
<evidence type="ECO:0000313" key="1">
    <source>
        <dbReference type="EMBL" id="ETJ39031.1"/>
    </source>
</evidence>